<dbReference type="SUPFAM" id="SSF48452">
    <property type="entry name" value="TPR-like"/>
    <property type="match status" value="1"/>
</dbReference>
<reference evidence="2 3" key="1">
    <citation type="submission" date="2020-03" db="EMBL/GenBank/DDBJ databases">
        <title>Genomic Encyclopedia of Type Strains, Phase IV (KMG-IV): sequencing the most valuable type-strain genomes for metagenomic binning, comparative biology and taxonomic classification.</title>
        <authorList>
            <person name="Goeker M."/>
        </authorList>
    </citation>
    <scope>NUCLEOTIDE SEQUENCE [LARGE SCALE GENOMIC DNA]</scope>
    <source>
        <strain evidence="2 3">DSM 22753</strain>
    </source>
</reference>
<comment type="caution">
    <text evidence="2">The sequence shown here is derived from an EMBL/GenBank/DDBJ whole genome shotgun (WGS) entry which is preliminary data.</text>
</comment>
<feature type="chain" id="PRO_5045578608" evidence="1">
    <location>
        <begin position="29"/>
        <end position="427"/>
    </location>
</feature>
<keyword evidence="3" id="KW-1185">Reference proteome</keyword>
<sequence>MSFVSKIALAAMLSTGTVAVMLPIPAAAQDKKAQEEPPIEISEEFRAAIVPVQTAITAKDYATAEAGLATARPLAQNDQEKYFVAALGLGVAQSKNDYAGMARELDELIRNPKTPPADLANYTLVRGQIAYNAKDMAAAKTYLTRAQQLGATDPNLPLMLAQTNLSGGNVAAGAAEIEKAIAAKKAAGEPVPEDWYKVTVSRLYQANDKAGALTWLKRQLADYPTTANWRSTILVYREGVDASLDDGARIDLFRLMRSAGALANQSDYIEYADLAFRAGLPYESKAVIDEGLASGKLPRSSTATSLLAESNKSIKQEGSLSAQEAKAKSASDGRPASQLADAYLADGQNAKAAELYRLALQKGGAKTEEVNLRLGIAHARANQTAEAKQSFAAVASKPRADIASLWTTYLDNPPRAGSTAPAAATGS</sequence>
<organism evidence="2 3">
    <name type="scientific">Sphingomonas japonica</name>
    <dbReference type="NCBI Taxonomy" id="511662"/>
    <lineage>
        <taxon>Bacteria</taxon>
        <taxon>Pseudomonadati</taxon>
        <taxon>Pseudomonadota</taxon>
        <taxon>Alphaproteobacteria</taxon>
        <taxon>Sphingomonadales</taxon>
        <taxon>Sphingomonadaceae</taxon>
        <taxon>Sphingomonas</taxon>
    </lineage>
</organism>
<dbReference type="EMBL" id="JAASQP010000001">
    <property type="protein sequence ID" value="NIJ22525.1"/>
    <property type="molecule type" value="Genomic_DNA"/>
</dbReference>
<keyword evidence="1" id="KW-0732">Signal</keyword>
<dbReference type="Proteomes" id="UP000788153">
    <property type="component" value="Unassembled WGS sequence"/>
</dbReference>
<accession>A0ABX0TXE0</accession>
<feature type="signal peptide" evidence="1">
    <location>
        <begin position="1"/>
        <end position="28"/>
    </location>
</feature>
<gene>
    <name evidence="2" type="ORF">FHT01_000067</name>
</gene>
<protein>
    <submittedName>
        <fullName evidence="2">Lipopolysaccharide biosynthesis regulator YciM</fullName>
    </submittedName>
</protein>
<evidence type="ECO:0000313" key="2">
    <source>
        <dbReference type="EMBL" id="NIJ22525.1"/>
    </source>
</evidence>
<proteinExistence type="predicted"/>
<dbReference type="RefSeq" id="WP_140047756.1">
    <property type="nucleotide sequence ID" value="NZ_BAAAEV010000001.1"/>
</dbReference>
<evidence type="ECO:0000313" key="3">
    <source>
        <dbReference type="Proteomes" id="UP000788153"/>
    </source>
</evidence>
<name>A0ABX0TXE0_9SPHN</name>
<dbReference type="Gene3D" id="1.25.40.10">
    <property type="entry name" value="Tetratricopeptide repeat domain"/>
    <property type="match status" value="1"/>
</dbReference>
<evidence type="ECO:0000256" key="1">
    <source>
        <dbReference type="SAM" id="SignalP"/>
    </source>
</evidence>
<dbReference type="InterPro" id="IPR011990">
    <property type="entry name" value="TPR-like_helical_dom_sf"/>
</dbReference>